<gene>
    <name evidence="1" type="ORF">E2C01_068183</name>
</gene>
<accession>A0A5B7HV39</accession>
<sequence length="102" mass="11145">MFHYVIVAPGIRVCDGYAVWRLCVAVGGCFISSCLNYLADRLRVGEEEGGELADAAPLLLYWCKTWHTSTSGNMTRHQRTSNTATLPRLHSAGAGDAAHQHI</sequence>
<comment type="caution">
    <text evidence="1">The sequence shown here is derived from an EMBL/GenBank/DDBJ whole genome shotgun (WGS) entry which is preliminary data.</text>
</comment>
<name>A0A5B7HV39_PORTR</name>
<keyword evidence="2" id="KW-1185">Reference proteome</keyword>
<dbReference type="EMBL" id="VSRR010037664">
    <property type="protein sequence ID" value="MPC73843.1"/>
    <property type="molecule type" value="Genomic_DNA"/>
</dbReference>
<protein>
    <submittedName>
        <fullName evidence="1">Uncharacterized protein</fullName>
    </submittedName>
</protein>
<dbReference type="AlphaFoldDB" id="A0A5B7HV39"/>
<reference evidence="1 2" key="1">
    <citation type="submission" date="2019-05" db="EMBL/GenBank/DDBJ databases">
        <title>Another draft genome of Portunus trituberculatus and its Hox gene families provides insights of decapod evolution.</title>
        <authorList>
            <person name="Jeong J.-H."/>
            <person name="Song I."/>
            <person name="Kim S."/>
            <person name="Choi T."/>
            <person name="Kim D."/>
            <person name="Ryu S."/>
            <person name="Kim W."/>
        </authorList>
    </citation>
    <scope>NUCLEOTIDE SEQUENCE [LARGE SCALE GENOMIC DNA]</scope>
    <source>
        <tissue evidence="1">Muscle</tissue>
    </source>
</reference>
<evidence type="ECO:0000313" key="2">
    <source>
        <dbReference type="Proteomes" id="UP000324222"/>
    </source>
</evidence>
<evidence type="ECO:0000313" key="1">
    <source>
        <dbReference type="EMBL" id="MPC73843.1"/>
    </source>
</evidence>
<organism evidence="1 2">
    <name type="scientific">Portunus trituberculatus</name>
    <name type="common">Swimming crab</name>
    <name type="synonym">Neptunus trituberculatus</name>
    <dbReference type="NCBI Taxonomy" id="210409"/>
    <lineage>
        <taxon>Eukaryota</taxon>
        <taxon>Metazoa</taxon>
        <taxon>Ecdysozoa</taxon>
        <taxon>Arthropoda</taxon>
        <taxon>Crustacea</taxon>
        <taxon>Multicrustacea</taxon>
        <taxon>Malacostraca</taxon>
        <taxon>Eumalacostraca</taxon>
        <taxon>Eucarida</taxon>
        <taxon>Decapoda</taxon>
        <taxon>Pleocyemata</taxon>
        <taxon>Brachyura</taxon>
        <taxon>Eubrachyura</taxon>
        <taxon>Portunoidea</taxon>
        <taxon>Portunidae</taxon>
        <taxon>Portuninae</taxon>
        <taxon>Portunus</taxon>
    </lineage>
</organism>
<dbReference type="Proteomes" id="UP000324222">
    <property type="component" value="Unassembled WGS sequence"/>
</dbReference>
<proteinExistence type="predicted"/>